<keyword evidence="7 9" id="KW-1133">Transmembrane helix</keyword>
<dbReference type="PANTHER" id="PTHR24223:SF356">
    <property type="entry name" value="ATP-BINDING CASSETTE TRANSPORTER ABC4"/>
    <property type="match status" value="1"/>
</dbReference>
<accession>A0AA38Q998</accession>
<dbReference type="Proteomes" id="UP001163850">
    <property type="component" value="Unassembled WGS sequence"/>
</dbReference>
<dbReference type="EMBL" id="MU801895">
    <property type="protein sequence ID" value="KAJ3989796.1"/>
    <property type="molecule type" value="Genomic_DNA"/>
</dbReference>
<feature type="transmembrane region" description="Helical" evidence="9">
    <location>
        <begin position="263"/>
        <end position="283"/>
    </location>
</feature>
<proteinExistence type="predicted"/>
<dbReference type="PROSITE" id="PS50893">
    <property type="entry name" value="ABC_TRANSPORTER_2"/>
    <property type="match status" value="2"/>
</dbReference>
<dbReference type="SMART" id="SM00382">
    <property type="entry name" value="AAA"/>
    <property type="match status" value="2"/>
</dbReference>
<keyword evidence="8 9" id="KW-0472">Membrane</keyword>
<reference evidence="12" key="1">
    <citation type="submission" date="2022-08" db="EMBL/GenBank/DDBJ databases">
        <authorList>
            <consortium name="DOE Joint Genome Institute"/>
            <person name="Min B."/>
            <person name="Riley R."/>
            <person name="Sierra-Patev S."/>
            <person name="Naranjo-Ortiz M."/>
            <person name="Looney B."/>
            <person name="Konkel Z."/>
            <person name="Slot J.C."/>
            <person name="Sakamoto Y."/>
            <person name="Steenwyk J.L."/>
            <person name="Rokas A."/>
            <person name="Carro J."/>
            <person name="Camarero S."/>
            <person name="Ferreira P."/>
            <person name="Molpeceres G."/>
            <person name="Ruiz-Duenas F.J."/>
            <person name="Serrano A."/>
            <person name="Henrissat B."/>
            <person name="Drula E."/>
            <person name="Hughes K.W."/>
            <person name="Mata J.L."/>
            <person name="Ishikawa N.K."/>
            <person name="Vargas-Isla R."/>
            <person name="Ushijima S."/>
            <person name="Smith C.A."/>
            <person name="Ahrendt S."/>
            <person name="Andreopoulos W."/>
            <person name="He G."/>
            <person name="Labutti K."/>
            <person name="Lipzen A."/>
            <person name="Ng V."/>
            <person name="Sandor L."/>
            <person name="Barry K."/>
            <person name="Martinez A.T."/>
            <person name="Xiao Y."/>
            <person name="Gibbons J.G."/>
            <person name="Terashima K."/>
            <person name="Hibbett D.S."/>
            <person name="Grigoriev I.V."/>
        </authorList>
    </citation>
    <scope>NUCLEOTIDE SEQUENCE</scope>
    <source>
        <strain evidence="12">TFB7829</strain>
    </source>
</reference>
<feature type="transmembrane region" description="Helical" evidence="9">
    <location>
        <begin position="416"/>
        <end position="438"/>
    </location>
</feature>
<dbReference type="InterPro" id="IPR050173">
    <property type="entry name" value="ABC_transporter_C-like"/>
</dbReference>
<feature type="transmembrane region" description="Helical" evidence="9">
    <location>
        <begin position="52"/>
        <end position="73"/>
    </location>
</feature>
<feature type="domain" description="ABC transmembrane type-1" evidence="11">
    <location>
        <begin position="890"/>
        <end position="1169"/>
    </location>
</feature>
<organism evidence="12 13">
    <name type="scientific">Lentinula detonsa</name>
    <dbReference type="NCBI Taxonomy" id="2804962"/>
    <lineage>
        <taxon>Eukaryota</taxon>
        <taxon>Fungi</taxon>
        <taxon>Dikarya</taxon>
        <taxon>Basidiomycota</taxon>
        <taxon>Agaricomycotina</taxon>
        <taxon>Agaricomycetes</taxon>
        <taxon>Agaricomycetidae</taxon>
        <taxon>Agaricales</taxon>
        <taxon>Marasmiineae</taxon>
        <taxon>Omphalotaceae</taxon>
        <taxon>Lentinula</taxon>
    </lineage>
</organism>
<dbReference type="InterPro" id="IPR036640">
    <property type="entry name" value="ABC1_TM_sf"/>
</dbReference>
<comment type="caution">
    <text evidence="12">The sequence shown here is derived from an EMBL/GenBank/DDBJ whole genome shotgun (WGS) entry which is preliminary data.</text>
</comment>
<dbReference type="InterPro" id="IPR017871">
    <property type="entry name" value="ABC_transporter-like_CS"/>
</dbReference>
<dbReference type="Gene3D" id="3.40.50.300">
    <property type="entry name" value="P-loop containing nucleotide triphosphate hydrolases"/>
    <property type="match status" value="2"/>
</dbReference>
<dbReference type="CDD" id="cd18596">
    <property type="entry name" value="ABC_6TM_VMR1_D1_like"/>
    <property type="match status" value="1"/>
</dbReference>
<feature type="transmembrane region" description="Helical" evidence="9">
    <location>
        <begin position="885"/>
        <end position="908"/>
    </location>
</feature>
<feature type="transmembrane region" description="Helical" evidence="9">
    <location>
        <begin position="391"/>
        <end position="410"/>
    </location>
</feature>
<feature type="transmembrane region" description="Helical" evidence="9">
    <location>
        <begin position="6"/>
        <end position="31"/>
    </location>
</feature>
<dbReference type="SUPFAM" id="SSF90123">
    <property type="entry name" value="ABC transporter transmembrane region"/>
    <property type="match status" value="2"/>
</dbReference>
<dbReference type="GO" id="GO:0016887">
    <property type="term" value="F:ATP hydrolysis activity"/>
    <property type="evidence" value="ECO:0007669"/>
    <property type="project" value="InterPro"/>
</dbReference>
<feature type="domain" description="ABC transmembrane type-1" evidence="11">
    <location>
        <begin position="264"/>
        <end position="509"/>
    </location>
</feature>
<evidence type="ECO:0000313" key="12">
    <source>
        <dbReference type="EMBL" id="KAJ3989796.1"/>
    </source>
</evidence>
<feature type="domain" description="ABC transporter" evidence="10">
    <location>
        <begin position="1205"/>
        <end position="1445"/>
    </location>
</feature>
<dbReference type="GO" id="GO:0016020">
    <property type="term" value="C:membrane"/>
    <property type="evidence" value="ECO:0007669"/>
    <property type="project" value="UniProtKB-SubCell"/>
</dbReference>
<feature type="transmembrane region" description="Helical" evidence="9">
    <location>
        <begin position="1113"/>
        <end position="1133"/>
    </location>
</feature>
<feature type="domain" description="ABC transporter" evidence="10">
    <location>
        <begin position="592"/>
        <end position="832"/>
    </location>
</feature>
<dbReference type="SUPFAM" id="SSF52540">
    <property type="entry name" value="P-loop containing nucleoside triphosphate hydrolases"/>
    <property type="match status" value="2"/>
</dbReference>
<feature type="transmembrane region" description="Helical" evidence="9">
    <location>
        <begin position="1015"/>
        <end position="1043"/>
    </location>
</feature>
<evidence type="ECO:0000256" key="3">
    <source>
        <dbReference type="ARBA" id="ARBA00022692"/>
    </source>
</evidence>
<dbReference type="Pfam" id="PF00005">
    <property type="entry name" value="ABC_tran"/>
    <property type="match status" value="2"/>
</dbReference>
<evidence type="ECO:0000259" key="11">
    <source>
        <dbReference type="PROSITE" id="PS50929"/>
    </source>
</evidence>
<gene>
    <name evidence="12" type="ORF">F5890DRAFT_1582532</name>
</gene>
<dbReference type="CDD" id="cd03244">
    <property type="entry name" value="ABCC_MRP_domain2"/>
    <property type="match status" value="1"/>
</dbReference>
<name>A0AA38Q998_9AGAR</name>
<dbReference type="InterPro" id="IPR003439">
    <property type="entry name" value="ABC_transporter-like_ATP-bd"/>
</dbReference>
<evidence type="ECO:0000256" key="4">
    <source>
        <dbReference type="ARBA" id="ARBA00022737"/>
    </source>
</evidence>
<keyword evidence="5" id="KW-0547">Nucleotide-binding</keyword>
<evidence type="ECO:0000256" key="6">
    <source>
        <dbReference type="ARBA" id="ARBA00022840"/>
    </source>
</evidence>
<protein>
    <submittedName>
        <fullName evidence="12">Multidrug resistance-associated ABC transporter</fullName>
    </submittedName>
</protein>
<feature type="transmembrane region" description="Helical" evidence="9">
    <location>
        <begin position="150"/>
        <end position="170"/>
    </location>
</feature>
<feature type="transmembrane region" description="Helical" evidence="9">
    <location>
        <begin position="1145"/>
        <end position="1164"/>
    </location>
</feature>
<dbReference type="CDD" id="cd18604">
    <property type="entry name" value="ABC_6TM_VMR1_D2_like"/>
    <property type="match status" value="1"/>
</dbReference>
<feature type="transmembrane region" description="Helical" evidence="9">
    <location>
        <begin position="1063"/>
        <end position="1083"/>
    </location>
</feature>
<dbReference type="GO" id="GO:0005524">
    <property type="term" value="F:ATP binding"/>
    <property type="evidence" value="ECO:0007669"/>
    <property type="project" value="UniProtKB-KW"/>
</dbReference>
<feature type="transmembrane region" description="Helical" evidence="9">
    <location>
        <begin position="303"/>
        <end position="323"/>
    </location>
</feature>
<evidence type="ECO:0000256" key="5">
    <source>
        <dbReference type="ARBA" id="ARBA00022741"/>
    </source>
</evidence>
<sequence length="1459" mass="161422">MYFPTTDYITICITIASASLLVLHSTISYITRNGQAQEDSDSVHNTTSIVYRILRSFCCFVLLLCSLVSIAASSCNPDSKEKLRLIRDCTVYGYSSFLAIAILSLRYKWSKILSIHLEVVLLASLVIYGSNPELFVVSSENFVEPCEGSVQFYIKLIALVFGAVLLPLLVPRRYIPIDPKNTSDPNPEQTASLLSLTFFTYLDSLVWQASKVSHLSTEALPPLSDHDQARILRQRAMAKVDPLLEGGKRHIFFNIMRVFPGDMAIMSVALICNALAAFIPAIATNRLLVYLETRGSSNDMLPWFWISLLLFGPVLASSSMEWYMRVVLRTFVRVEALLTELVFEHAMRAQVKSDDEDGNQSEAEKSDASTSASINTLITVDLKTMEEGQHFLVLLTFVPVQIICCIVFLYKLLGWSAFVGLGLTVALVPITGIATKSLHSVQEDKMKKTDSRVQVFTDVVNVLRMVKLFGWEEKMSETIAQKRVIELKASRKARLIELLLVVIRVFLTNNSLRSTLIAKGEFSASIAFPSLVVFDSFRNQIQIAFIRGTGCVTAKVSLDRINDYLQSTELLDAFDPISSAISLFPNQFSDKIGFHDATFIWSRSRSGKTTPSRRNFVLTVPGDLHFKPNTLNLVVGLTGSGKTSLLLALLGEMHYTPLSDDSWFNLPRGDGIAYAAQESWVLNETIRDNILFGSPYDEDRYKKVIKQCALEPDLAMFAAGDRTEIGEKGLTLSGGQKARLTLARAVYSKASILLLDDVLAALDVHTSKWIVNECLAGDLVKDRTVIIVSHNVALLSPFVQCLVEMKDGIATISDNVEAYVRTSKESELLERSEERSGLDAEIERNVDVDSTSGKLIVSEEVHQGAGVGWAAINLYISSLGGKHPFVFFTIFFACLLASHLIGVAQTWYLGYWASQYDSHPPTEVPALYYLGVYGIIFLIWLITLSSAHVEFILASVKASEYIHNQLVESVLAATFRWLDKTPVSRIITRSTQDIGSVDFALPMITSRVCDLSISLLFKVGAIVIFTPTFLLPSIVLTAIGTWVGNVYLKAQSSVKREMSIAKAPVIGLIGAASTGIVSVRAYSAQDKFTDLLMTRIDHYSRSARVFYNLQRWMAMRTETLAGIFSAALAWYLVYFTNSNASDTGFLLNLAVAFSGGMVWWVIAVNDLEAESDSLERLESYLRIDQEAHLGVGSIPPAHWPSSGELRVESLNAKYSPDGPEVLHGLSFHIKSGERIGVVGRTGSGKSTLTLALLRCILTTGSVFYDGILTSTLNLDALRSQITIIPQTPELISGTLRQNLDPFEEHEDHTLNNALRAAGLVSLQEELEIQNRITLDTLVASGGANLSVGQRQIIALARAIVRQSKLLILDEATSAIDYKTDTIIQDSLRKEYQERGDATIITIAHRLQSVMEADRIMVLDAGRIIEFDSPQALLKKKDGHFRTMVENANDRSALLAMVKE</sequence>
<evidence type="ECO:0000256" key="7">
    <source>
        <dbReference type="ARBA" id="ARBA00022989"/>
    </source>
</evidence>
<feature type="transmembrane region" description="Helical" evidence="9">
    <location>
        <begin position="928"/>
        <end position="953"/>
    </location>
</feature>
<dbReference type="FunFam" id="3.40.50.300:FF:000838">
    <property type="entry name" value="ABC multidrug transporter (Eurofung)"/>
    <property type="match status" value="1"/>
</dbReference>
<dbReference type="PANTHER" id="PTHR24223">
    <property type="entry name" value="ATP-BINDING CASSETTE SUB-FAMILY C"/>
    <property type="match status" value="1"/>
</dbReference>
<keyword evidence="3 9" id="KW-0812">Transmembrane</keyword>
<dbReference type="PROSITE" id="PS50929">
    <property type="entry name" value="ABC_TM1F"/>
    <property type="match status" value="2"/>
</dbReference>
<evidence type="ECO:0000256" key="8">
    <source>
        <dbReference type="ARBA" id="ARBA00023136"/>
    </source>
</evidence>
<dbReference type="FunFam" id="1.20.1560.10:FF:000013">
    <property type="entry name" value="ABC transporter C family member 2"/>
    <property type="match status" value="1"/>
</dbReference>
<evidence type="ECO:0000256" key="1">
    <source>
        <dbReference type="ARBA" id="ARBA00004141"/>
    </source>
</evidence>
<dbReference type="InterPro" id="IPR027417">
    <property type="entry name" value="P-loop_NTPase"/>
</dbReference>
<evidence type="ECO:0000256" key="9">
    <source>
        <dbReference type="SAM" id="Phobius"/>
    </source>
</evidence>
<evidence type="ECO:0000259" key="10">
    <source>
        <dbReference type="PROSITE" id="PS50893"/>
    </source>
</evidence>
<dbReference type="CDD" id="cd03250">
    <property type="entry name" value="ABCC_MRP_domain1"/>
    <property type="match status" value="1"/>
</dbReference>
<keyword evidence="2" id="KW-0813">Transport</keyword>
<keyword evidence="6" id="KW-0067">ATP-binding</keyword>
<evidence type="ECO:0000256" key="2">
    <source>
        <dbReference type="ARBA" id="ARBA00022448"/>
    </source>
</evidence>
<dbReference type="Pfam" id="PF00664">
    <property type="entry name" value="ABC_membrane"/>
    <property type="match status" value="2"/>
</dbReference>
<feature type="transmembrane region" description="Helical" evidence="9">
    <location>
        <begin position="112"/>
        <end position="130"/>
    </location>
</feature>
<dbReference type="GO" id="GO:0140359">
    <property type="term" value="F:ABC-type transporter activity"/>
    <property type="evidence" value="ECO:0007669"/>
    <property type="project" value="InterPro"/>
</dbReference>
<dbReference type="InterPro" id="IPR011527">
    <property type="entry name" value="ABC1_TM_dom"/>
</dbReference>
<dbReference type="PROSITE" id="PS00211">
    <property type="entry name" value="ABC_TRANSPORTER_1"/>
    <property type="match status" value="1"/>
</dbReference>
<feature type="transmembrane region" description="Helical" evidence="9">
    <location>
        <begin position="85"/>
        <end position="105"/>
    </location>
</feature>
<dbReference type="InterPro" id="IPR003593">
    <property type="entry name" value="AAA+_ATPase"/>
</dbReference>
<evidence type="ECO:0000313" key="13">
    <source>
        <dbReference type="Proteomes" id="UP001163850"/>
    </source>
</evidence>
<comment type="subcellular location">
    <subcellularLocation>
        <location evidence="1">Membrane</location>
        <topology evidence="1">Multi-pass membrane protein</topology>
    </subcellularLocation>
</comment>
<dbReference type="Gene3D" id="1.20.1560.10">
    <property type="entry name" value="ABC transporter type 1, transmembrane domain"/>
    <property type="match status" value="2"/>
</dbReference>
<keyword evidence="4" id="KW-0677">Repeat</keyword>